<evidence type="ECO:0000313" key="1">
    <source>
        <dbReference type="EMBL" id="KAF0932277.1"/>
    </source>
</evidence>
<accession>A0A6G1F5T5</accession>
<organism evidence="1 2">
    <name type="scientific">Oryza meyeriana var. granulata</name>
    <dbReference type="NCBI Taxonomy" id="110450"/>
    <lineage>
        <taxon>Eukaryota</taxon>
        <taxon>Viridiplantae</taxon>
        <taxon>Streptophyta</taxon>
        <taxon>Embryophyta</taxon>
        <taxon>Tracheophyta</taxon>
        <taxon>Spermatophyta</taxon>
        <taxon>Magnoliopsida</taxon>
        <taxon>Liliopsida</taxon>
        <taxon>Poales</taxon>
        <taxon>Poaceae</taxon>
        <taxon>BOP clade</taxon>
        <taxon>Oryzoideae</taxon>
        <taxon>Oryzeae</taxon>
        <taxon>Oryzinae</taxon>
        <taxon>Oryza</taxon>
        <taxon>Oryza meyeriana</taxon>
    </lineage>
</organism>
<gene>
    <name evidence="1" type="ORF">E2562_009543</name>
</gene>
<reference evidence="1 2" key="1">
    <citation type="submission" date="2019-11" db="EMBL/GenBank/DDBJ databases">
        <title>Whole genome sequence of Oryza granulata.</title>
        <authorList>
            <person name="Li W."/>
        </authorList>
    </citation>
    <scope>NUCLEOTIDE SEQUENCE [LARGE SCALE GENOMIC DNA]</scope>
    <source>
        <strain evidence="2">cv. Menghai</strain>
        <tissue evidence="1">Leaf</tissue>
    </source>
</reference>
<dbReference type="EMBL" id="SPHZ02000001">
    <property type="protein sequence ID" value="KAF0932277.1"/>
    <property type="molecule type" value="Genomic_DNA"/>
</dbReference>
<evidence type="ECO:0000313" key="2">
    <source>
        <dbReference type="Proteomes" id="UP000479710"/>
    </source>
</evidence>
<dbReference type="AlphaFoldDB" id="A0A6G1F5T5"/>
<sequence>MEAGVTTSQRPDLGLHQVLGMGAWGLGAEKVDGYSKWPTDKVLQLGAAPTDEAFDRCQQTIGWELQSGVAVWSSLPP</sequence>
<dbReference type="Proteomes" id="UP000479710">
    <property type="component" value="Unassembled WGS sequence"/>
</dbReference>
<comment type="caution">
    <text evidence="1">The sequence shown here is derived from an EMBL/GenBank/DDBJ whole genome shotgun (WGS) entry which is preliminary data.</text>
</comment>
<keyword evidence="2" id="KW-1185">Reference proteome</keyword>
<proteinExistence type="predicted"/>
<protein>
    <submittedName>
        <fullName evidence="1">Uncharacterized protein</fullName>
    </submittedName>
</protein>
<name>A0A6G1F5T5_9ORYZ</name>